<sequence length="346" mass="38178">MSARSVVFANLGLAFDGRSAEEQPMGGVESSLIALAEALAARGHRVRVYNRCAEPVTHRGVEWIPIGQGLPWRADLYVANRDHALLLGVPLARRRALWLHNPGWKAASWPFRAKLAALPADIVVLGEYHRATCPDWMQRRIVTIPLGLAERFRHQPPRPEPPPPRAVFTSNPARDLDWLLRVWCERIRPHVPAAELLLFSGPQVYQMRPGSGLDLMNSVLAKAASLGAHGVRPQRPLTRQALARQVAQARAMLYRGHEEETFCLALAEAQALGVPCVVQAIGSTPERVRDGLTGHLARDEAGFAEHAIRLLTDDAAWAAMHRNALRLQAGRSWDDAARDFEGLMGA</sequence>
<evidence type="ECO:0000313" key="2">
    <source>
        <dbReference type="Proteomes" id="UP000184387"/>
    </source>
</evidence>
<dbReference type="STRING" id="198092.SAMN02745194_03756"/>
<proteinExistence type="predicted"/>
<evidence type="ECO:0000313" key="1">
    <source>
        <dbReference type="EMBL" id="SHJ92796.1"/>
    </source>
</evidence>
<gene>
    <name evidence="1" type="ORF">SAMN02745194_03756</name>
</gene>
<keyword evidence="1" id="KW-0808">Transferase</keyword>
<dbReference type="SUPFAM" id="SSF53756">
    <property type="entry name" value="UDP-Glycosyltransferase/glycogen phosphorylase"/>
    <property type="match status" value="1"/>
</dbReference>
<dbReference type="EMBL" id="FQZF01000025">
    <property type="protein sequence ID" value="SHJ92796.1"/>
    <property type="molecule type" value="Genomic_DNA"/>
</dbReference>
<accession>A0A1M6NB79</accession>
<organism evidence="1 2">
    <name type="scientific">Muricoccus roseus</name>
    <dbReference type="NCBI Taxonomy" id="198092"/>
    <lineage>
        <taxon>Bacteria</taxon>
        <taxon>Pseudomonadati</taxon>
        <taxon>Pseudomonadota</taxon>
        <taxon>Alphaproteobacteria</taxon>
        <taxon>Acetobacterales</taxon>
        <taxon>Roseomonadaceae</taxon>
        <taxon>Muricoccus</taxon>
    </lineage>
</organism>
<dbReference type="RefSeq" id="WP_073137560.1">
    <property type="nucleotide sequence ID" value="NZ_FQZF01000025.1"/>
</dbReference>
<protein>
    <submittedName>
        <fullName evidence="1">Glycosyltransferase involved in cell wall bisynthesis</fullName>
    </submittedName>
</protein>
<dbReference type="AlphaFoldDB" id="A0A1M6NB79"/>
<keyword evidence="2" id="KW-1185">Reference proteome</keyword>
<dbReference type="Pfam" id="PF13692">
    <property type="entry name" value="Glyco_trans_1_4"/>
    <property type="match status" value="1"/>
</dbReference>
<dbReference type="OrthoDB" id="5490598at2"/>
<dbReference type="Gene3D" id="3.40.50.2000">
    <property type="entry name" value="Glycogen Phosphorylase B"/>
    <property type="match status" value="2"/>
</dbReference>
<name>A0A1M6NB79_9PROT</name>
<reference evidence="1 2" key="1">
    <citation type="submission" date="2016-11" db="EMBL/GenBank/DDBJ databases">
        <authorList>
            <person name="Jaros S."/>
            <person name="Januszkiewicz K."/>
            <person name="Wedrychowicz H."/>
        </authorList>
    </citation>
    <scope>NUCLEOTIDE SEQUENCE [LARGE SCALE GENOMIC DNA]</scope>
    <source>
        <strain evidence="1 2">DSM 14916</strain>
    </source>
</reference>
<dbReference type="GO" id="GO:0016740">
    <property type="term" value="F:transferase activity"/>
    <property type="evidence" value="ECO:0007669"/>
    <property type="project" value="UniProtKB-KW"/>
</dbReference>
<dbReference type="Proteomes" id="UP000184387">
    <property type="component" value="Unassembled WGS sequence"/>
</dbReference>
<dbReference type="PANTHER" id="PTHR12526">
    <property type="entry name" value="GLYCOSYLTRANSFERASE"/>
    <property type="match status" value="1"/>
</dbReference>